<dbReference type="CDD" id="cd02982">
    <property type="entry name" value="PDI_b'_family"/>
    <property type="match status" value="1"/>
</dbReference>
<dbReference type="PANTHER" id="PTHR18929">
    <property type="entry name" value="PROTEIN DISULFIDE ISOMERASE"/>
    <property type="match status" value="1"/>
</dbReference>
<reference evidence="14" key="1">
    <citation type="submission" date="2015-11" db="EMBL/GenBank/DDBJ databases">
        <title>De novo transcriptome assembly of four potential Pierce s Disease insect vectors from Arizona vineyards.</title>
        <authorList>
            <person name="Tassone E.E."/>
        </authorList>
    </citation>
    <scope>NUCLEOTIDE SEQUENCE</scope>
</reference>
<dbReference type="InterPro" id="IPR013766">
    <property type="entry name" value="Thioredoxin_domain"/>
</dbReference>
<dbReference type="PROSITE" id="PS51352">
    <property type="entry name" value="THIOREDOXIN_2"/>
    <property type="match status" value="2"/>
</dbReference>
<keyword evidence="12" id="KW-1133">Transmembrane helix</keyword>
<dbReference type="FunFam" id="3.40.30.10:FF:000027">
    <property type="entry name" value="protein disulfide-isomerase A2"/>
    <property type="match status" value="1"/>
</dbReference>
<dbReference type="GO" id="GO:0005788">
    <property type="term" value="C:endoplasmic reticulum lumen"/>
    <property type="evidence" value="ECO:0007669"/>
    <property type="project" value="UniProtKB-SubCell"/>
</dbReference>
<evidence type="ECO:0000256" key="1">
    <source>
        <dbReference type="ARBA" id="ARBA00001182"/>
    </source>
</evidence>
<dbReference type="PROSITE" id="PS00194">
    <property type="entry name" value="THIOREDOXIN_1"/>
    <property type="match status" value="1"/>
</dbReference>
<dbReference type="NCBIfam" id="TIGR01130">
    <property type="entry name" value="ER_PDI_fam"/>
    <property type="match status" value="1"/>
</dbReference>
<dbReference type="InterPro" id="IPR005792">
    <property type="entry name" value="Prot_disulphide_isomerase"/>
</dbReference>
<dbReference type="GO" id="GO:0003756">
    <property type="term" value="F:protein disulfide isomerase activity"/>
    <property type="evidence" value="ECO:0007669"/>
    <property type="project" value="UniProtKB-EC"/>
</dbReference>
<evidence type="ECO:0000256" key="2">
    <source>
        <dbReference type="ARBA" id="ARBA00004319"/>
    </source>
</evidence>
<dbReference type="EC" id="5.3.4.1" evidence="4"/>
<evidence type="ECO:0000256" key="10">
    <source>
        <dbReference type="ARBA" id="ARBA00023284"/>
    </source>
</evidence>
<keyword evidence="6" id="KW-0677">Repeat</keyword>
<dbReference type="EMBL" id="GECZ01002828">
    <property type="protein sequence ID" value="JAS66941.1"/>
    <property type="molecule type" value="Transcribed_RNA"/>
</dbReference>
<keyword evidence="12" id="KW-0812">Transmembrane</keyword>
<keyword evidence="10 11" id="KW-0676">Redox-active center</keyword>
<comment type="subcellular location">
    <subcellularLocation>
        <location evidence="2">Endoplasmic reticulum lumen</location>
    </subcellularLocation>
</comment>
<dbReference type="InterPro" id="IPR036249">
    <property type="entry name" value="Thioredoxin-like_sf"/>
</dbReference>
<feature type="non-terminal residue" evidence="14">
    <location>
        <position position="521"/>
    </location>
</feature>
<accession>A0A1B6GWY7</accession>
<keyword evidence="9" id="KW-0413">Isomerase</keyword>
<dbReference type="PANTHER" id="PTHR18929:SF240">
    <property type="entry name" value="PROTEIN DISULFIDE-ISOMERASE"/>
    <property type="match status" value="1"/>
</dbReference>
<name>A0A1B6GWY7_9HEMI</name>
<evidence type="ECO:0000256" key="5">
    <source>
        <dbReference type="ARBA" id="ARBA00022729"/>
    </source>
</evidence>
<dbReference type="InterPro" id="IPR017937">
    <property type="entry name" value="Thioredoxin_CS"/>
</dbReference>
<evidence type="ECO:0000256" key="8">
    <source>
        <dbReference type="ARBA" id="ARBA00023157"/>
    </source>
</evidence>
<comment type="catalytic activity">
    <reaction evidence="1">
        <text>Catalyzes the rearrangement of -S-S- bonds in proteins.</text>
        <dbReference type="EC" id="5.3.4.1"/>
    </reaction>
</comment>
<evidence type="ECO:0000256" key="7">
    <source>
        <dbReference type="ARBA" id="ARBA00022824"/>
    </source>
</evidence>
<proteinExistence type="inferred from homology"/>
<dbReference type="SUPFAM" id="SSF52833">
    <property type="entry name" value="Thioredoxin-like"/>
    <property type="match status" value="4"/>
</dbReference>
<dbReference type="CDD" id="cd02981">
    <property type="entry name" value="PDI_b_family"/>
    <property type="match status" value="1"/>
</dbReference>
<keyword evidence="12" id="KW-0472">Membrane</keyword>
<dbReference type="Pfam" id="PF00085">
    <property type="entry name" value="Thioredoxin"/>
    <property type="match status" value="2"/>
</dbReference>
<dbReference type="PRINTS" id="PR00421">
    <property type="entry name" value="THIOREDOXIN"/>
</dbReference>
<evidence type="ECO:0000256" key="4">
    <source>
        <dbReference type="ARBA" id="ARBA00012723"/>
    </source>
</evidence>
<feature type="disulfide bond" description="Redox-active" evidence="11">
    <location>
        <begin position="427"/>
        <end position="430"/>
    </location>
</feature>
<dbReference type="GO" id="GO:0006457">
    <property type="term" value="P:protein folding"/>
    <property type="evidence" value="ECO:0007669"/>
    <property type="project" value="TreeGrafter"/>
</dbReference>
<dbReference type="Gene3D" id="3.40.30.10">
    <property type="entry name" value="Glutaredoxin"/>
    <property type="match status" value="4"/>
</dbReference>
<dbReference type="Pfam" id="PF13848">
    <property type="entry name" value="Thioredoxin_6"/>
    <property type="match status" value="1"/>
</dbReference>
<dbReference type="GO" id="GO:0034976">
    <property type="term" value="P:response to endoplasmic reticulum stress"/>
    <property type="evidence" value="ECO:0007669"/>
    <property type="project" value="TreeGrafter"/>
</dbReference>
<evidence type="ECO:0000256" key="9">
    <source>
        <dbReference type="ARBA" id="ARBA00023235"/>
    </source>
</evidence>
<evidence type="ECO:0000256" key="12">
    <source>
        <dbReference type="SAM" id="Phobius"/>
    </source>
</evidence>
<evidence type="ECO:0000256" key="3">
    <source>
        <dbReference type="ARBA" id="ARBA00006347"/>
    </source>
</evidence>
<comment type="similarity">
    <text evidence="3">Belongs to the protein disulfide isomerase family.</text>
</comment>
<keyword evidence="8 11" id="KW-1015">Disulfide bond</keyword>
<feature type="non-terminal residue" evidence="14">
    <location>
        <position position="1"/>
    </location>
</feature>
<keyword evidence="5" id="KW-0732">Signal</keyword>
<feature type="transmembrane region" description="Helical" evidence="12">
    <location>
        <begin position="17"/>
        <end position="35"/>
    </location>
</feature>
<dbReference type="AlphaFoldDB" id="A0A1B6GWY7"/>
<evidence type="ECO:0000259" key="13">
    <source>
        <dbReference type="PROSITE" id="PS51352"/>
    </source>
</evidence>
<gene>
    <name evidence="14" type="ORF">g.7889</name>
</gene>
<sequence length="521" mass="59624">TLKCVGLLYLQFSGNMFANYLWFMAVCGLVLLFTAPHIRAELELRPGTVHVLTKENFTEFINSRYVMVDFYAPWCGHCKSLEKPYASAAATLHLKNISEPAYFTKVDVTAETEIGTEYEIKGFPTLKWYDYGTNEWSDYTGDRTEEALVEFVLQMINSKAVLISSSTEWAQAYDKDKTNVIAYFKDPNDTEEFKIYSKMAKNFHKFKFFVINSEDVRKELGITTDVYLAVQKNGETVVFDEPWSQKAVKQFVAIHIMDKVTDFDHDTAPMIFGNAIENHVLIFLSKSADQYKEIEKLTATVDKYRGKFMFVTVDVDVENHQRIVEFLGVDAKTTPHVRIIKFLDDDFLKYRLINDDFSAENLDESLKTFLEGKLKPLLNSQELPSDWDQKPVKVLVGNNFESVLEKLEKPSGTGLKSLLVEFYAPWCKHCKELEPIYEKLASEFEDRSDIWIAKMDATLNEVKSAKVVSFPTIRLYSRDEEGVLVVTEYTKSRTLEALKAFVLSGGKTIDGADEDVEKGSE</sequence>
<keyword evidence="7" id="KW-0256">Endoplasmic reticulum</keyword>
<dbReference type="CDD" id="cd02961">
    <property type="entry name" value="PDI_a_family"/>
    <property type="match status" value="1"/>
</dbReference>
<dbReference type="CDD" id="cd02995">
    <property type="entry name" value="PDI_a_PDI_a'_C"/>
    <property type="match status" value="1"/>
</dbReference>
<feature type="disulfide bond" description="Redox-active" evidence="11">
    <location>
        <begin position="75"/>
        <end position="78"/>
    </location>
</feature>
<evidence type="ECO:0000256" key="11">
    <source>
        <dbReference type="PIRSR" id="PIRSR605792-51"/>
    </source>
</evidence>
<evidence type="ECO:0000256" key="6">
    <source>
        <dbReference type="ARBA" id="ARBA00022737"/>
    </source>
</evidence>
<feature type="domain" description="Thioredoxin" evidence="13">
    <location>
        <begin position="29"/>
        <end position="157"/>
    </location>
</feature>
<protein>
    <recommendedName>
        <fullName evidence="4">protein disulfide-isomerase</fullName>
        <ecNumber evidence="4">5.3.4.1</ecNumber>
    </recommendedName>
</protein>
<organism evidence="14">
    <name type="scientific">Cuerna arida</name>
    <dbReference type="NCBI Taxonomy" id="1464854"/>
    <lineage>
        <taxon>Eukaryota</taxon>
        <taxon>Metazoa</taxon>
        <taxon>Ecdysozoa</taxon>
        <taxon>Arthropoda</taxon>
        <taxon>Hexapoda</taxon>
        <taxon>Insecta</taxon>
        <taxon>Pterygota</taxon>
        <taxon>Neoptera</taxon>
        <taxon>Paraneoptera</taxon>
        <taxon>Hemiptera</taxon>
        <taxon>Auchenorrhyncha</taxon>
        <taxon>Membracoidea</taxon>
        <taxon>Cicadellidae</taxon>
        <taxon>Cicadellinae</taxon>
        <taxon>Proconiini</taxon>
        <taxon>Cuerna</taxon>
    </lineage>
</organism>
<feature type="domain" description="Thioredoxin" evidence="13">
    <location>
        <begin position="369"/>
        <end position="507"/>
    </location>
</feature>
<evidence type="ECO:0000313" key="14">
    <source>
        <dbReference type="EMBL" id="JAS66941.1"/>
    </source>
</evidence>